<dbReference type="InterPro" id="IPR006935">
    <property type="entry name" value="Helicase/UvrB_N"/>
</dbReference>
<organism evidence="3 4">
    <name type="scientific">Caulobacter segnis</name>
    <dbReference type="NCBI Taxonomy" id="88688"/>
    <lineage>
        <taxon>Bacteria</taxon>
        <taxon>Pseudomonadati</taxon>
        <taxon>Pseudomonadota</taxon>
        <taxon>Alphaproteobacteria</taxon>
        <taxon>Caulobacterales</taxon>
        <taxon>Caulobacteraceae</taxon>
        <taxon>Caulobacter</taxon>
    </lineage>
</organism>
<keyword evidence="3" id="KW-0255">Endonuclease</keyword>
<dbReference type="Pfam" id="PF13643">
    <property type="entry name" value="DUF4145"/>
    <property type="match status" value="1"/>
</dbReference>
<dbReference type="Proteomes" id="UP000249393">
    <property type="component" value="Unassembled WGS sequence"/>
</dbReference>
<dbReference type="RefSeq" id="WP_304277380.1">
    <property type="nucleotide sequence ID" value="NZ_QFQZ01000027.1"/>
</dbReference>
<dbReference type="Pfam" id="PF04851">
    <property type="entry name" value="ResIII"/>
    <property type="match status" value="1"/>
</dbReference>
<reference evidence="3 4" key="1">
    <citation type="submission" date="2017-08" db="EMBL/GenBank/DDBJ databases">
        <title>Infants hospitalized years apart are colonized by the same room-sourced microbial strains.</title>
        <authorList>
            <person name="Brooks B."/>
            <person name="Olm M.R."/>
            <person name="Firek B.A."/>
            <person name="Baker R."/>
            <person name="Thomas B.C."/>
            <person name="Morowitz M.J."/>
            <person name="Banfield J.F."/>
        </authorList>
    </citation>
    <scope>NUCLEOTIDE SEQUENCE [LARGE SCALE GENOMIC DNA]</scope>
    <source>
        <strain evidence="3">S2_003_000_R2_4</strain>
    </source>
</reference>
<comment type="caution">
    <text evidence="3">The sequence shown here is derived from an EMBL/GenBank/DDBJ whole genome shotgun (WGS) entry which is preliminary data.</text>
</comment>
<dbReference type="GO" id="GO:0005524">
    <property type="term" value="F:ATP binding"/>
    <property type="evidence" value="ECO:0007669"/>
    <property type="project" value="UniProtKB-KW"/>
</dbReference>
<evidence type="ECO:0000256" key="1">
    <source>
        <dbReference type="SAM" id="Coils"/>
    </source>
</evidence>
<dbReference type="PANTHER" id="PTHR47396:SF1">
    <property type="entry name" value="ATP-DEPENDENT HELICASE IRC3-RELATED"/>
    <property type="match status" value="1"/>
</dbReference>
<feature type="coiled-coil region" evidence="1">
    <location>
        <begin position="149"/>
        <end position="203"/>
    </location>
</feature>
<dbReference type="PANTHER" id="PTHR47396">
    <property type="entry name" value="TYPE I RESTRICTION ENZYME ECOKI R PROTEIN"/>
    <property type="match status" value="1"/>
</dbReference>
<dbReference type="GO" id="GO:0009035">
    <property type="term" value="F:type I site-specific deoxyribonuclease activity"/>
    <property type="evidence" value="ECO:0007669"/>
    <property type="project" value="UniProtKB-EC"/>
</dbReference>
<feature type="domain" description="Helicase ATP-binding" evidence="2">
    <location>
        <begin position="373"/>
        <end position="531"/>
    </location>
</feature>
<sequence length="1152" mass="127811">MTSQFAFLAPEFAEVHALAARVESLARTDARGACFYARLTLETIVDWLYRHDASLRSPYERTLAARIHEPTFKALVGPALVAKASILKDFGNKAAHESRATPASNGVAAARELFHVCYWLVRTYGRGAKPDGSIAFSADALPLNRAVPAQRLEQLNAAAERFVEAVKAREAAEARARASEEGRLALEAENAALRAAAAAAKAQNSARPDPHDYGEAETRDLFIDKLLREAGWSVEAGNLALEVEVAGMPNGPGVGFVDYVLRGDDGKPLAVVEAKRTRKDARVGQRQAELYADCLEAETGQRPIIFYTNGYEHWIWDDLRYPPRPVAGFLTKDELALAIRRRASLRRLADSPIDGEIADRYYQTRAIRRVAETFEVDRQRRALLVMATGSGKTRTVIALADLLMKANWARRILFLADRRALVNQAAAAFKKFLPSSAPVNLMSDRESTGRVYVSTYPTMMGLIDGKDDSEARRFGPGHFDLIIVDEAHRSVYRKYGAIFDYFDSLLVGLTATPKDEIDRDTYRLFNLQSGVPTDAYGLDEAVGDKYLVPPRAISVPLRFERQGIRYDDLSDDEKEAWDAVEWDEDGNVPAIVEPAAVNKWLFNADTVDKVLEHLMTHGQRVADGDRLGKTIIFAKNQDHARFIVERFDLAYPALAGSFARVVISSDPYAQTLIDDFSQADKAPHIAVSVDMLDTGIDVPEVVNLVFFKIVRSKAKFWQMVGRGTRLCPDLFGPGQDKAFFTIFDFCQNLEFFNQNPNVTDGAIGASLSERLFASRVELIGALDGLPRPTPPGVFPEGRTDVSGVAEGDPGHDEAQALRDDLAEGLREIVQGMSLDNFLVRPRRRLVEKYAAAEAWRRLGLDDQAELTHQIAALPSSVTDDDVAAKQFDLLVLRAQLALLRTEASFQGLREKIVGLAGLLEEKRTIPMVAHEMALILEIQSDDYWQDVTVPMLETLRRRLRGLIKLIEAKPRAIVRTDFEDEIGVGTEIELKGTHVGADMERFRRKAQHFLQENANHIAVLKLRRNEPLTATDLAELERIFVHAGVAEPDDIERVRAEGGLGLFVRSLVGLDREAANSAFASFMAGRNLSASQIEFLNMVITHLTERGQMEPWLLYESPFTDFNPLGVAGLFSLDDTNAVIDILETVKARAAA</sequence>
<proteinExistence type="predicted"/>
<dbReference type="InterPro" id="IPR027417">
    <property type="entry name" value="P-loop_NTPase"/>
</dbReference>
<dbReference type="CDD" id="cd18799">
    <property type="entry name" value="SF2_C_EcoAI-like"/>
    <property type="match status" value="1"/>
</dbReference>
<name>A0A2W5V6Q3_9CAUL</name>
<dbReference type="AlphaFoldDB" id="A0A2W5V6Q3"/>
<dbReference type="GO" id="GO:0005829">
    <property type="term" value="C:cytosol"/>
    <property type="evidence" value="ECO:0007669"/>
    <property type="project" value="TreeGrafter"/>
</dbReference>
<dbReference type="InterPro" id="IPR014001">
    <property type="entry name" value="Helicase_ATP-bd"/>
</dbReference>
<dbReference type="SMART" id="SM00487">
    <property type="entry name" value="DEXDc"/>
    <property type="match status" value="1"/>
</dbReference>
<gene>
    <name evidence="3" type="ORF">DI526_10445</name>
</gene>
<evidence type="ECO:0000313" key="3">
    <source>
        <dbReference type="EMBL" id="PZR34417.1"/>
    </source>
</evidence>
<dbReference type="SUPFAM" id="SSF52540">
    <property type="entry name" value="P-loop containing nucleoside triphosphate hydrolases"/>
    <property type="match status" value="2"/>
</dbReference>
<dbReference type="Gene3D" id="3.40.50.300">
    <property type="entry name" value="P-loop containing nucleotide triphosphate hydrolases"/>
    <property type="match status" value="2"/>
</dbReference>
<dbReference type="InterPro" id="IPR025285">
    <property type="entry name" value="DUF4145"/>
</dbReference>
<dbReference type="Pfam" id="PF08463">
    <property type="entry name" value="EcoEI_R_C"/>
    <property type="match status" value="1"/>
</dbReference>
<dbReference type="InterPro" id="IPR050742">
    <property type="entry name" value="Helicase_Restrict-Modif_Enz"/>
</dbReference>
<dbReference type="EMBL" id="QFQZ01000027">
    <property type="protein sequence ID" value="PZR34417.1"/>
    <property type="molecule type" value="Genomic_DNA"/>
</dbReference>
<protein>
    <submittedName>
        <fullName evidence="3">Restriction endonuclease subunit R</fullName>
    </submittedName>
</protein>
<dbReference type="InterPro" id="IPR013670">
    <property type="entry name" value="EcoEI_R_C_dom"/>
</dbReference>
<keyword evidence="1" id="KW-0175">Coiled coil</keyword>
<dbReference type="CDD" id="cd18032">
    <property type="entry name" value="DEXHc_RE_I_III_res"/>
    <property type="match status" value="1"/>
</dbReference>
<dbReference type="PROSITE" id="PS51192">
    <property type="entry name" value="HELICASE_ATP_BIND_1"/>
    <property type="match status" value="1"/>
</dbReference>
<keyword evidence="3" id="KW-0378">Hydrolase</keyword>
<evidence type="ECO:0000259" key="2">
    <source>
        <dbReference type="PROSITE" id="PS51192"/>
    </source>
</evidence>
<evidence type="ECO:0000313" key="4">
    <source>
        <dbReference type="Proteomes" id="UP000249393"/>
    </source>
</evidence>
<keyword evidence="3" id="KW-0540">Nuclease</keyword>
<dbReference type="Gene3D" id="3.90.1570.30">
    <property type="match status" value="1"/>
</dbReference>
<dbReference type="InterPro" id="IPR001650">
    <property type="entry name" value="Helicase_C-like"/>
</dbReference>
<dbReference type="Pfam" id="PF00271">
    <property type="entry name" value="Helicase_C"/>
    <property type="match status" value="1"/>
</dbReference>
<accession>A0A2W5V6Q3</accession>
<dbReference type="GO" id="GO:0009307">
    <property type="term" value="P:DNA restriction-modification system"/>
    <property type="evidence" value="ECO:0007669"/>
    <property type="project" value="UniProtKB-KW"/>
</dbReference>
<dbReference type="GO" id="GO:0003677">
    <property type="term" value="F:DNA binding"/>
    <property type="evidence" value="ECO:0007669"/>
    <property type="project" value="UniProtKB-KW"/>
</dbReference>